<sequence>MGLRLWIRRRGAVSTAVLLVCSAGVGMCLLSVLYLSGALQQGCDCSSFQSKRSESLKVAEGQHKLAVLVPLRDRFEELQDFVVHLSQFLEAQSVQHQIFAINQVDNLRFNRASLLNVGFLEAGEDFDYVALHDVDLLPNTQDLTYFFPETGPFHLAAPHLHPRYHYPTFIGGVLLLTRKQMIEVNGLSNVYWGWGLEDDELFARLRDAHLVIHRPGNITAGLKSFRHMHDRRVRKRDQIRCFDQQLLTRRRDRRTGLSTVRYTLLERRELTVDGAAVSVLNVQLQCSRQQTPWCDCVQNTGNSPKEKRREIIHALPPEDVIAPKIDWKKHISPDG</sequence>
<feature type="transmembrane region" description="Helical" evidence="11">
    <location>
        <begin position="12"/>
        <end position="35"/>
    </location>
</feature>
<evidence type="ECO:0000256" key="9">
    <source>
        <dbReference type="ARBA" id="ARBA00023136"/>
    </source>
</evidence>
<dbReference type="GO" id="GO:0016020">
    <property type="term" value="C:membrane"/>
    <property type="evidence" value="ECO:0007669"/>
    <property type="project" value="UniProtKB-SubCell"/>
</dbReference>
<dbReference type="EMBL" id="IACF01005759">
    <property type="protein sequence ID" value="LAB71342.1"/>
    <property type="molecule type" value="mRNA"/>
</dbReference>
<evidence type="ECO:0000256" key="6">
    <source>
        <dbReference type="ARBA" id="ARBA00022692"/>
    </source>
</evidence>
<evidence type="ECO:0000259" key="13">
    <source>
        <dbReference type="Pfam" id="PF13733"/>
    </source>
</evidence>
<evidence type="ECO:0000256" key="2">
    <source>
        <dbReference type="ARBA" id="ARBA00004922"/>
    </source>
</evidence>
<comment type="function">
    <text evidence="11">Catalyzes the transfer of galactose onto proteins or lipids.</text>
</comment>
<dbReference type="Gene3D" id="3.90.550.10">
    <property type="entry name" value="Spore Coat Polysaccharide Biosynthesis Protein SpsA, Chain A"/>
    <property type="match status" value="1"/>
</dbReference>
<comment type="pathway">
    <text evidence="2 11">Protein modification; protein glycosylation.</text>
</comment>
<dbReference type="InterPro" id="IPR027791">
    <property type="entry name" value="Galactosyl_T_C"/>
</dbReference>
<feature type="domain" description="Galactosyltransferase C-terminal" evidence="12">
    <location>
        <begin position="152"/>
        <end position="227"/>
    </location>
</feature>
<dbReference type="GO" id="GO:0005975">
    <property type="term" value="P:carbohydrate metabolic process"/>
    <property type="evidence" value="ECO:0007669"/>
    <property type="project" value="InterPro"/>
</dbReference>
<comment type="similarity">
    <text evidence="3 11">Belongs to the glycosyltransferase 7 family.</text>
</comment>
<evidence type="ECO:0000256" key="5">
    <source>
        <dbReference type="ARBA" id="ARBA00022679"/>
    </source>
</evidence>
<dbReference type="SUPFAM" id="SSF53448">
    <property type="entry name" value="Nucleotide-diphospho-sugar transferases"/>
    <property type="match status" value="1"/>
</dbReference>
<dbReference type="Pfam" id="PF02709">
    <property type="entry name" value="Glyco_transf_7C"/>
    <property type="match status" value="1"/>
</dbReference>
<keyword evidence="8 11" id="KW-1133">Transmembrane helix</keyword>
<evidence type="ECO:0000259" key="12">
    <source>
        <dbReference type="Pfam" id="PF02709"/>
    </source>
</evidence>
<dbReference type="AlphaFoldDB" id="A0A2P2IBE9"/>
<name>A0A2P2IBE9_9CRUS</name>
<evidence type="ECO:0000313" key="15">
    <source>
        <dbReference type="EMBL" id="LAC25571.1"/>
    </source>
</evidence>
<dbReference type="InterPro" id="IPR029044">
    <property type="entry name" value="Nucleotide-diphossugar_trans"/>
</dbReference>
<comment type="subcellular location">
    <subcellularLocation>
        <location evidence="1 11">Membrane</location>
        <topology evidence="1 11">Single-pass type II membrane protein</topology>
    </subcellularLocation>
</comment>
<evidence type="ECO:0000256" key="7">
    <source>
        <dbReference type="ARBA" id="ARBA00022968"/>
    </source>
</evidence>
<dbReference type="GO" id="GO:0005794">
    <property type="term" value="C:Golgi apparatus"/>
    <property type="evidence" value="ECO:0007669"/>
    <property type="project" value="TreeGrafter"/>
</dbReference>
<evidence type="ECO:0000256" key="1">
    <source>
        <dbReference type="ARBA" id="ARBA00004606"/>
    </source>
</evidence>
<dbReference type="GO" id="GO:0030166">
    <property type="term" value="P:proteoglycan biosynthetic process"/>
    <property type="evidence" value="ECO:0007669"/>
    <property type="project" value="TreeGrafter"/>
</dbReference>
<evidence type="ECO:0000256" key="4">
    <source>
        <dbReference type="ARBA" id="ARBA00022676"/>
    </source>
</evidence>
<evidence type="ECO:0000256" key="10">
    <source>
        <dbReference type="ARBA" id="ARBA00023180"/>
    </source>
</evidence>
<evidence type="ECO:0000313" key="14">
    <source>
        <dbReference type="EMBL" id="LAB71342.1"/>
    </source>
</evidence>
<accession>A0A2P2IBE9</accession>
<keyword evidence="5 11" id="KW-0808">Transferase</keyword>
<keyword evidence="11" id="KW-0464">Manganese</keyword>
<organism evidence="14">
    <name type="scientific">Hirondellea gigas</name>
    <dbReference type="NCBI Taxonomy" id="1518452"/>
    <lineage>
        <taxon>Eukaryota</taxon>
        <taxon>Metazoa</taxon>
        <taxon>Ecdysozoa</taxon>
        <taxon>Arthropoda</taxon>
        <taxon>Crustacea</taxon>
        <taxon>Multicrustacea</taxon>
        <taxon>Malacostraca</taxon>
        <taxon>Eumalacostraca</taxon>
        <taxon>Peracarida</taxon>
        <taxon>Amphipoda</taxon>
        <taxon>Amphilochidea</taxon>
        <taxon>Lysianassida</taxon>
        <taxon>Lysianassidira</taxon>
        <taxon>Lysianassoidea</taxon>
        <taxon>Lysianassidae</taxon>
        <taxon>Hirondellea</taxon>
    </lineage>
</organism>
<dbReference type="EC" id="2.4.1.-" evidence="11"/>
<dbReference type="GO" id="GO:0046872">
    <property type="term" value="F:metal ion binding"/>
    <property type="evidence" value="ECO:0007669"/>
    <property type="project" value="UniProtKB-UniRule"/>
</dbReference>
<keyword evidence="11" id="KW-0479">Metal-binding</keyword>
<feature type="domain" description="Galactosyltransferase N-terminal" evidence="13">
    <location>
        <begin position="61"/>
        <end position="145"/>
    </location>
</feature>
<keyword evidence="6 11" id="KW-0812">Transmembrane</keyword>
<comment type="cofactor">
    <cofactor evidence="11">
        <name>Mn(2+)</name>
        <dbReference type="ChEBI" id="CHEBI:29035"/>
    </cofactor>
</comment>
<keyword evidence="9 11" id="KW-0472">Membrane</keyword>
<evidence type="ECO:0000256" key="3">
    <source>
        <dbReference type="ARBA" id="ARBA00005735"/>
    </source>
</evidence>
<evidence type="ECO:0000256" key="8">
    <source>
        <dbReference type="ARBA" id="ARBA00022989"/>
    </source>
</evidence>
<dbReference type="UniPathway" id="UPA00378"/>
<dbReference type="InterPro" id="IPR027995">
    <property type="entry name" value="Galactosyl_T_N"/>
</dbReference>
<dbReference type="EMBL" id="IACT01006438">
    <property type="protein sequence ID" value="LAC25571.1"/>
    <property type="molecule type" value="mRNA"/>
</dbReference>
<dbReference type="InterPro" id="IPR003859">
    <property type="entry name" value="Galactosyl_T"/>
</dbReference>
<dbReference type="Pfam" id="PF13733">
    <property type="entry name" value="Glyco_transf_7N"/>
    <property type="match status" value="1"/>
</dbReference>
<dbReference type="GO" id="GO:0046525">
    <property type="term" value="F:xylosylprotein 4-beta-galactosyltransferase activity"/>
    <property type="evidence" value="ECO:0007669"/>
    <property type="project" value="TreeGrafter"/>
</dbReference>
<protein>
    <recommendedName>
        <fullName evidence="11">Beta-1,4-N-acetylgalactosaminyltransferase</fullName>
        <ecNumber evidence="11">2.4.1.-</ecNumber>
    </recommendedName>
    <alternativeName>
        <fullName evidence="11">Beta-4-GalNAcT</fullName>
    </alternativeName>
</protein>
<dbReference type="PANTHER" id="PTHR19300:SF30">
    <property type="entry name" value="BETA-1,4-GALACTOSYLTRANSFERASE 7"/>
    <property type="match status" value="1"/>
</dbReference>
<evidence type="ECO:0000256" key="11">
    <source>
        <dbReference type="RuleBase" id="RU368121"/>
    </source>
</evidence>
<dbReference type="PRINTS" id="PR02050">
    <property type="entry name" value="B14GALTRFASE"/>
</dbReference>
<reference evidence="14" key="2">
    <citation type="journal article" date="2018" name="Biosci. Biotechnol. Biochem.">
        <title>Polysaccharide hydrolase of the hadal zone amphipods Hirondellea gigas.</title>
        <authorList>
            <person name="Kobayashi H."/>
            <person name="Nagahama T."/>
            <person name="Arai W."/>
            <person name="Sasagawa Y."/>
            <person name="Umeda M."/>
            <person name="Hayashi T."/>
            <person name="Nikaido I."/>
            <person name="Watanabe H."/>
            <person name="Oguri K."/>
            <person name="Kitazato H."/>
            <person name="Fujioka K."/>
            <person name="Kido Y."/>
            <person name="Takami H."/>
        </authorList>
    </citation>
    <scope>NUCLEOTIDE SEQUENCE</scope>
    <source>
        <tissue evidence="14">Whole body</tissue>
    </source>
</reference>
<proteinExistence type="evidence at transcript level"/>
<keyword evidence="7 11" id="KW-0735">Signal-anchor</keyword>
<reference evidence="15" key="1">
    <citation type="submission" date="2017-11" db="EMBL/GenBank/DDBJ databases">
        <title>The sensing device of the deep-sea amphipod.</title>
        <authorList>
            <person name="Kobayashi H."/>
            <person name="Nagahama T."/>
            <person name="Arai W."/>
            <person name="Sasagawa Y."/>
            <person name="Umeda M."/>
            <person name="Hayashi T."/>
            <person name="Nikaido I."/>
            <person name="Watanabe H."/>
            <person name="Oguri K."/>
            <person name="Kitazato H."/>
            <person name="Fujioka K."/>
            <person name="Kido Y."/>
            <person name="Takami H."/>
        </authorList>
    </citation>
    <scope>NUCLEOTIDE SEQUENCE</scope>
    <source>
        <tissue evidence="15">Whole body</tissue>
    </source>
</reference>
<keyword evidence="4 11" id="KW-0328">Glycosyltransferase</keyword>
<dbReference type="PANTHER" id="PTHR19300">
    <property type="entry name" value="BETA-1,4-GALACTOSYLTRANSFERASE"/>
    <property type="match status" value="1"/>
</dbReference>
<keyword evidence="10 11" id="KW-0325">Glycoprotein</keyword>